<keyword evidence="1" id="KW-0732">Signal</keyword>
<dbReference type="EMBL" id="CAKOGP040001446">
    <property type="protein sequence ID" value="CAJ1945643.1"/>
    <property type="molecule type" value="Genomic_DNA"/>
</dbReference>
<protein>
    <submittedName>
        <fullName evidence="2">Uncharacterized protein</fullName>
    </submittedName>
</protein>
<organism evidence="2 3">
    <name type="scientific">Cylindrotheca closterium</name>
    <dbReference type="NCBI Taxonomy" id="2856"/>
    <lineage>
        <taxon>Eukaryota</taxon>
        <taxon>Sar</taxon>
        <taxon>Stramenopiles</taxon>
        <taxon>Ochrophyta</taxon>
        <taxon>Bacillariophyta</taxon>
        <taxon>Bacillariophyceae</taxon>
        <taxon>Bacillariophycidae</taxon>
        <taxon>Bacillariales</taxon>
        <taxon>Bacillariaceae</taxon>
        <taxon>Cylindrotheca</taxon>
    </lineage>
</organism>
<accession>A0AAD2FKS1</accession>
<proteinExistence type="predicted"/>
<dbReference type="AlphaFoldDB" id="A0AAD2FKS1"/>
<evidence type="ECO:0000313" key="3">
    <source>
        <dbReference type="Proteomes" id="UP001295423"/>
    </source>
</evidence>
<feature type="chain" id="PRO_5042025613" evidence="1">
    <location>
        <begin position="22"/>
        <end position="185"/>
    </location>
</feature>
<comment type="caution">
    <text evidence="2">The sequence shown here is derived from an EMBL/GenBank/DDBJ whole genome shotgun (WGS) entry which is preliminary data.</text>
</comment>
<evidence type="ECO:0000313" key="2">
    <source>
        <dbReference type="EMBL" id="CAJ1945643.1"/>
    </source>
</evidence>
<evidence type="ECO:0000256" key="1">
    <source>
        <dbReference type="SAM" id="SignalP"/>
    </source>
</evidence>
<name>A0AAD2FKS1_9STRA</name>
<dbReference type="Proteomes" id="UP001295423">
    <property type="component" value="Unassembled WGS sequence"/>
</dbReference>
<feature type="signal peptide" evidence="1">
    <location>
        <begin position="1"/>
        <end position="21"/>
    </location>
</feature>
<gene>
    <name evidence="2" type="ORF">CYCCA115_LOCUS9787</name>
</gene>
<reference evidence="2" key="1">
    <citation type="submission" date="2023-08" db="EMBL/GenBank/DDBJ databases">
        <authorList>
            <person name="Audoor S."/>
            <person name="Bilcke G."/>
        </authorList>
    </citation>
    <scope>NUCLEOTIDE SEQUENCE</scope>
</reference>
<keyword evidence="3" id="KW-1185">Reference proteome</keyword>
<sequence length="185" mass="20490">MKSSSTAFILLLSSTAVLSAAFSMNQPESQNRKAFLQTTASIFGPSLIGPTQTWAAEEIVLPEKAAVKQAYDAVRYELTDPNGGVAYLQKKADENDFAALMEFTQTYDLEFRKLKMGKAKKLLQSKELKEEATGYANGVTFDLIGINRNSRKGQESVDGVKKYIQELREDGNKFINLESTIQTSD</sequence>